<accession>A0ABX0F461</accession>
<dbReference type="InterPro" id="IPR029063">
    <property type="entry name" value="SAM-dependent_MTases_sf"/>
</dbReference>
<feature type="compositionally biased region" description="Basic and acidic residues" evidence="1">
    <location>
        <begin position="1"/>
        <end position="10"/>
    </location>
</feature>
<organism evidence="2 3">
    <name type="scientific">Saccharibacillus alkalitolerans</name>
    <dbReference type="NCBI Taxonomy" id="2705290"/>
    <lineage>
        <taxon>Bacteria</taxon>
        <taxon>Bacillati</taxon>
        <taxon>Bacillota</taxon>
        <taxon>Bacilli</taxon>
        <taxon>Bacillales</taxon>
        <taxon>Paenibacillaceae</taxon>
        <taxon>Saccharibacillus</taxon>
    </lineage>
</organism>
<protein>
    <submittedName>
        <fullName evidence="2">Uncharacterized protein</fullName>
    </submittedName>
</protein>
<keyword evidence="3" id="KW-1185">Reference proteome</keyword>
<feature type="region of interest" description="Disordered" evidence="1">
    <location>
        <begin position="1"/>
        <end position="30"/>
    </location>
</feature>
<proteinExistence type="predicted"/>
<evidence type="ECO:0000313" key="2">
    <source>
        <dbReference type="EMBL" id="NGZ74384.1"/>
    </source>
</evidence>
<dbReference type="SUPFAM" id="SSF53335">
    <property type="entry name" value="S-adenosyl-L-methionine-dependent methyltransferases"/>
    <property type="match status" value="1"/>
</dbReference>
<feature type="compositionally biased region" description="Low complexity" evidence="1">
    <location>
        <begin position="14"/>
        <end position="26"/>
    </location>
</feature>
<comment type="caution">
    <text evidence="2">The sequence shown here is derived from an EMBL/GenBank/DDBJ whole genome shotgun (WGS) entry which is preliminary data.</text>
</comment>
<dbReference type="Gene3D" id="3.40.50.150">
    <property type="entry name" value="Vaccinia Virus protein VP39"/>
    <property type="match status" value="1"/>
</dbReference>
<evidence type="ECO:0000256" key="1">
    <source>
        <dbReference type="SAM" id="MobiDB-lite"/>
    </source>
</evidence>
<dbReference type="Proteomes" id="UP000800303">
    <property type="component" value="Unassembled WGS sequence"/>
</dbReference>
<gene>
    <name evidence="2" type="ORF">GYN08_03570</name>
</gene>
<evidence type="ECO:0000313" key="3">
    <source>
        <dbReference type="Proteomes" id="UP000800303"/>
    </source>
</evidence>
<sequence>MKNEKTESFRIRNPARSRALSAAPAPDQAMSWEHPDAARYSAAISAKIPGHADLYGMGVRLLREIADRLKPGAPLLLASLNADFDCPVYPAVMEAWRTHMLDGGVPEEEWLRFAASLGPKSDPIPVPVVERLLEECGFGPAVRYFGSFLIDGWLTCRNGEEAR</sequence>
<name>A0ABX0F461_9BACL</name>
<reference evidence="2 3" key="1">
    <citation type="submission" date="2020-01" db="EMBL/GenBank/DDBJ databases">
        <title>Polyphasic characterisation and genomic insights into a novel alkali tolerant bacterium VR-M41.</title>
        <authorList>
            <person name="Vemuluri V.R."/>
        </authorList>
    </citation>
    <scope>NUCLEOTIDE SEQUENCE [LARGE SCALE GENOMIC DNA]</scope>
    <source>
        <strain evidence="2 3">VR-M41</strain>
    </source>
</reference>
<dbReference type="RefSeq" id="WP_166272544.1">
    <property type="nucleotide sequence ID" value="NZ_JAAFGS010000001.1"/>
</dbReference>
<dbReference type="EMBL" id="JAAFGS010000001">
    <property type="protein sequence ID" value="NGZ74384.1"/>
    <property type="molecule type" value="Genomic_DNA"/>
</dbReference>